<dbReference type="PANTHER" id="PTHR46370:SF1">
    <property type="entry name" value="GPALPP MOTIFS-CONTAINING PROTEIN 1"/>
    <property type="match status" value="1"/>
</dbReference>
<feature type="region of interest" description="Disordered" evidence="1">
    <location>
        <begin position="140"/>
        <end position="159"/>
    </location>
</feature>
<dbReference type="PANTHER" id="PTHR46370">
    <property type="entry name" value="GPALPP MOTIFS-CONTAINING PROTEIN 1"/>
    <property type="match status" value="1"/>
</dbReference>
<organism evidence="3 4">
    <name type="scientific">Schistosoma mekongi</name>
    <name type="common">Parasitic worm</name>
    <dbReference type="NCBI Taxonomy" id="38744"/>
    <lineage>
        <taxon>Eukaryota</taxon>
        <taxon>Metazoa</taxon>
        <taxon>Spiralia</taxon>
        <taxon>Lophotrochozoa</taxon>
        <taxon>Platyhelminthes</taxon>
        <taxon>Trematoda</taxon>
        <taxon>Digenea</taxon>
        <taxon>Strigeidida</taxon>
        <taxon>Schistosomatoidea</taxon>
        <taxon>Schistosomatidae</taxon>
        <taxon>Schistosoma</taxon>
    </lineage>
</organism>
<protein>
    <recommendedName>
        <fullName evidence="2">DUF3752 domain-containing protein</fullName>
    </recommendedName>
</protein>
<feature type="region of interest" description="Disordered" evidence="1">
    <location>
        <begin position="217"/>
        <end position="270"/>
    </location>
</feature>
<evidence type="ECO:0000313" key="4">
    <source>
        <dbReference type="Proteomes" id="UP001292079"/>
    </source>
</evidence>
<reference evidence="3" key="2">
    <citation type="journal article" date="2023" name="Infect Dis Poverty">
        <title>Chromosome-scale genome of the human blood fluke Schistosoma mekongi and its implications for public health.</title>
        <authorList>
            <person name="Zhou M."/>
            <person name="Xu L."/>
            <person name="Xu D."/>
            <person name="Chen W."/>
            <person name="Khan J."/>
            <person name="Hu Y."/>
            <person name="Huang H."/>
            <person name="Wei H."/>
            <person name="Zhang Y."/>
            <person name="Chusongsang P."/>
            <person name="Tanasarnprasert K."/>
            <person name="Hu X."/>
            <person name="Limpanont Y."/>
            <person name="Lv Z."/>
        </authorList>
    </citation>
    <scope>NUCLEOTIDE SEQUENCE</scope>
    <source>
        <strain evidence="3">LV_2022a</strain>
    </source>
</reference>
<feature type="domain" description="DUF3752" evidence="2">
    <location>
        <begin position="132"/>
        <end position="292"/>
    </location>
</feature>
<feature type="compositionally biased region" description="Basic and acidic residues" evidence="1">
    <location>
        <begin position="140"/>
        <end position="151"/>
    </location>
</feature>
<dbReference type="InterPro" id="IPR046331">
    <property type="entry name" value="GPAM1-like"/>
</dbReference>
<comment type="caution">
    <text evidence="3">The sequence shown here is derived from an EMBL/GenBank/DDBJ whole genome shotgun (WGS) entry which is preliminary data.</text>
</comment>
<evidence type="ECO:0000256" key="1">
    <source>
        <dbReference type="SAM" id="MobiDB-lite"/>
    </source>
</evidence>
<dbReference type="EMBL" id="JALJAT010000001">
    <property type="protein sequence ID" value="KAK4475580.1"/>
    <property type="molecule type" value="Genomic_DNA"/>
</dbReference>
<evidence type="ECO:0000313" key="3">
    <source>
        <dbReference type="EMBL" id="KAK4475580.1"/>
    </source>
</evidence>
<name>A0AAE1ZK25_SCHME</name>
<keyword evidence="4" id="KW-1185">Reference proteome</keyword>
<proteinExistence type="predicted"/>
<dbReference type="AlphaFoldDB" id="A0AAE1ZK25"/>
<evidence type="ECO:0000259" key="2">
    <source>
        <dbReference type="Pfam" id="PF12572"/>
    </source>
</evidence>
<dbReference type="Pfam" id="PF12572">
    <property type="entry name" value="DUF3752"/>
    <property type="match status" value="1"/>
</dbReference>
<feature type="compositionally biased region" description="Basic residues" evidence="1">
    <location>
        <begin position="217"/>
        <end position="242"/>
    </location>
</feature>
<dbReference type="InterPro" id="IPR022226">
    <property type="entry name" value="DUF3752"/>
</dbReference>
<accession>A0AAE1ZK25</accession>
<feature type="compositionally biased region" description="Low complexity" evidence="1">
    <location>
        <begin position="243"/>
        <end position="252"/>
    </location>
</feature>
<dbReference type="Proteomes" id="UP001292079">
    <property type="component" value="Unassembled WGS sequence"/>
</dbReference>
<sequence length="299" mass="34176">MHNINSFFLFSYNKFSMPKNTSESKHDRAIIGPVFQPDDLIPSTGIGPVIPANLYKQKLNKTSESVTCISPTGFDDEIDTIGPLLPGQEIREEWRHLKSGSSEISSPMVVNNEKLKRDAWMTELLPKTNDLNSLKPRKFRQDLSTHSHHDPSWFTAPTASKEYSNRHASNNQINQSMTDNLQSQRNKISDYNMAKIASKYQSSKQKSSLLELHERKLKKHKLKKHKEKSKKHKSKKHKKGHRGSSSSSSSSSPSEPIRRPFDRDKDLKISRIDTAARKAIIEHSKKLTCRFSHGSQQYL</sequence>
<reference evidence="3" key="1">
    <citation type="submission" date="2022-04" db="EMBL/GenBank/DDBJ databases">
        <authorList>
            <person name="Xu L."/>
            <person name="Lv Z."/>
        </authorList>
    </citation>
    <scope>NUCLEOTIDE SEQUENCE</scope>
    <source>
        <strain evidence="3">LV_2022a</strain>
    </source>
</reference>
<gene>
    <name evidence="3" type="ORF">MN116_000857</name>
</gene>
<feature type="compositionally biased region" description="Basic and acidic residues" evidence="1">
    <location>
        <begin position="256"/>
        <end position="270"/>
    </location>
</feature>